<comment type="caution">
    <text evidence="2">The sequence shown here is derived from an EMBL/GenBank/DDBJ whole genome shotgun (WGS) entry which is preliminary data.</text>
</comment>
<gene>
    <name evidence="2" type="primary">Acey_s0122.g1094</name>
    <name evidence="2" type="ORF">Y032_0122g1094</name>
</gene>
<feature type="region of interest" description="Disordered" evidence="1">
    <location>
        <begin position="1"/>
        <end position="35"/>
    </location>
</feature>
<proteinExistence type="predicted"/>
<accession>A0A016TA23</accession>
<name>A0A016TA23_9BILA</name>
<dbReference type="AlphaFoldDB" id="A0A016TA23"/>
<keyword evidence="3" id="KW-1185">Reference proteome</keyword>
<protein>
    <submittedName>
        <fullName evidence="2">Uncharacterized protein</fullName>
    </submittedName>
</protein>
<organism evidence="2 3">
    <name type="scientific">Ancylostoma ceylanicum</name>
    <dbReference type="NCBI Taxonomy" id="53326"/>
    <lineage>
        <taxon>Eukaryota</taxon>
        <taxon>Metazoa</taxon>
        <taxon>Ecdysozoa</taxon>
        <taxon>Nematoda</taxon>
        <taxon>Chromadorea</taxon>
        <taxon>Rhabditida</taxon>
        <taxon>Rhabditina</taxon>
        <taxon>Rhabditomorpha</taxon>
        <taxon>Strongyloidea</taxon>
        <taxon>Ancylostomatidae</taxon>
        <taxon>Ancylostomatinae</taxon>
        <taxon>Ancylostoma</taxon>
    </lineage>
</organism>
<dbReference type="Proteomes" id="UP000024635">
    <property type="component" value="Unassembled WGS sequence"/>
</dbReference>
<sequence length="81" mass="9361">MSITIAIPADRRAASTRRWRGNTRHPWRSATRVGRAARQSTRDATVIDVLCNNLSSFLQLKEETRDKIQLHQCTETTIYDF</sequence>
<evidence type="ECO:0000256" key="1">
    <source>
        <dbReference type="SAM" id="MobiDB-lite"/>
    </source>
</evidence>
<reference evidence="3" key="1">
    <citation type="journal article" date="2015" name="Nat. Genet.">
        <title>The genome and transcriptome of the zoonotic hookworm Ancylostoma ceylanicum identify infection-specific gene families.</title>
        <authorList>
            <person name="Schwarz E.M."/>
            <person name="Hu Y."/>
            <person name="Antoshechkin I."/>
            <person name="Miller M.M."/>
            <person name="Sternberg P.W."/>
            <person name="Aroian R.V."/>
        </authorList>
    </citation>
    <scope>NUCLEOTIDE SEQUENCE</scope>
    <source>
        <strain evidence="3">HY135</strain>
    </source>
</reference>
<dbReference type="EMBL" id="JARK01001458">
    <property type="protein sequence ID" value="EYB99515.1"/>
    <property type="molecule type" value="Genomic_DNA"/>
</dbReference>
<evidence type="ECO:0000313" key="3">
    <source>
        <dbReference type="Proteomes" id="UP000024635"/>
    </source>
</evidence>
<feature type="compositionally biased region" description="Basic residues" evidence="1">
    <location>
        <begin position="14"/>
        <end position="27"/>
    </location>
</feature>
<evidence type="ECO:0000313" key="2">
    <source>
        <dbReference type="EMBL" id="EYB99515.1"/>
    </source>
</evidence>